<evidence type="ECO:0000256" key="2">
    <source>
        <dbReference type="ARBA" id="ARBA00023125"/>
    </source>
</evidence>
<dbReference type="Gene3D" id="1.10.10.60">
    <property type="entry name" value="Homeodomain-like"/>
    <property type="match status" value="1"/>
</dbReference>
<keyword evidence="2" id="KW-0238">DNA-binding</keyword>
<evidence type="ECO:0000256" key="1">
    <source>
        <dbReference type="ARBA" id="ARBA00023015"/>
    </source>
</evidence>
<dbReference type="InterPro" id="IPR018060">
    <property type="entry name" value="HTH_AraC"/>
</dbReference>
<dbReference type="Pfam" id="PF12833">
    <property type="entry name" value="HTH_18"/>
    <property type="match status" value="1"/>
</dbReference>
<dbReference type="PROSITE" id="PS01124">
    <property type="entry name" value="HTH_ARAC_FAMILY_2"/>
    <property type="match status" value="1"/>
</dbReference>
<evidence type="ECO:0000259" key="4">
    <source>
        <dbReference type="PROSITE" id="PS01124"/>
    </source>
</evidence>
<dbReference type="PANTHER" id="PTHR43280">
    <property type="entry name" value="ARAC-FAMILY TRANSCRIPTIONAL REGULATOR"/>
    <property type="match status" value="1"/>
</dbReference>
<organism evidence="5 6">
    <name type="scientific">Niastella soli</name>
    <dbReference type="NCBI Taxonomy" id="2821487"/>
    <lineage>
        <taxon>Bacteria</taxon>
        <taxon>Pseudomonadati</taxon>
        <taxon>Bacteroidota</taxon>
        <taxon>Chitinophagia</taxon>
        <taxon>Chitinophagales</taxon>
        <taxon>Chitinophagaceae</taxon>
        <taxon>Niastella</taxon>
    </lineage>
</organism>
<dbReference type="Proteomes" id="UP000677244">
    <property type="component" value="Unassembled WGS sequence"/>
</dbReference>
<name>A0ABS3YWW0_9BACT</name>
<accession>A0ABS3YWW0</accession>
<dbReference type="RefSeq" id="WP_209140042.1">
    <property type="nucleotide sequence ID" value="NZ_JAGHKO010000004.1"/>
</dbReference>
<feature type="domain" description="HTH araC/xylS-type" evidence="4">
    <location>
        <begin position="201"/>
        <end position="302"/>
    </location>
</feature>
<sequence length="304" mass="35196">MQNDKHHIFNSVSDLHASLNLRKPVHPLVSVVKLDDVNTKESVPVETIIHNFYTVFLKKNFDGKIRYGQQYYDFDNGTITFYAPKQRITIEGFTPTKLQGWMLAFHPDFLHGYQLAKKINDYGFFSYATNEALHVSEKEEMIVSGIMQNLQSEIEAIIDGFTQDLVVSHIDLLLNYCNRFYSRQFITRKKASNDLIAKFEELLIAYLKDGRSNATVLPTVQFFAEKLFVSPHYLNDMLKNLTGQTTQQHIHCQLVEKAKELLTTTNLSVGEIAYRLGFEYPQSFNKLFKNKTNVTPLQFRQSFN</sequence>
<dbReference type="InterPro" id="IPR009057">
    <property type="entry name" value="Homeodomain-like_sf"/>
</dbReference>
<keyword evidence="1" id="KW-0805">Transcription regulation</keyword>
<keyword evidence="3" id="KW-0804">Transcription</keyword>
<proteinExistence type="predicted"/>
<comment type="caution">
    <text evidence="5">The sequence shown here is derived from an EMBL/GenBank/DDBJ whole genome shotgun (WGS) entry which is preliminary data.</text>
</comment>
<evidence type="ECO:0000313" key="5">
    <source>
        <dbReference type="EMBL" id="MBO9201987.1"/>
    </source>
</evidence>
<evidence type="ECO:0000256" key="3">
    <source>
        <dbReference type="ARBA" id="ARBA00023163"/>
    </source>
</evidence>
<gene>
    <name evidence="5" type="ORF">J7I42_17010</name>
</gene>
<reference evidence="5 6" key="1">
    <citation type="submission" date="2021-03" db="EMBL/GenBank/DDBJ databases">
        <title>Assistant Professor.</title>
        <authorList>
            <person name="Huq M.A."/>
        </authorList>
    </citation>
    <scope>NUCLEOTIDE SEQUENCE [LARGE SCALE GENOMIC DNA]</scope>
    <source>
        <strain evidence="5 6">MAH-29</strain>
    </source>
</reference>
<evidence type="ECO:0000313" key="6">
    <source>
        <dbReference type="Proteomes" id="UP000677244"/>
    </source>
</evidence>
<dbReference type="SUPFAM" id="SSF46689">
    <property type="entry name" value="Homeodomain-like"/>
    <property type="match status" value="1"/>
</dbReference>
<keyword evidence="6" id="KW-1185">Reference proteome</keyword>
<dbReference type="SMART" id="SM00342">
    <property type="entry name" value="HTH_ARAC"/>
    <property type="match status" value="1"/>
</dbReference>
<protein>
    <submittedName>
        <fullName evidence="5">Helix-turn-helix transcriptional regulator</fullName>
    </submittedName>
</protein>
<dbReference type="EMBL" id="JAGHKO010000004">
    <property type="protein sequence ID" value="MBO9201987.1"/>
    <property type="molecule type" value="Genomic_DNA"/>
</dbReference>
<dbReference type="PANTHER" id="PTHR43280:SF32">
    <property type="entry name" value="TRANSCRIPTIONAL REGULATORY PROTEIN"/>
    <property type="match status" value="1"/>
</dbReference>